<sequence>MAFKPQTNLETHKVFNQPEPREALPLWDLDAPLRAAIERMAPAHTAHVAGFAETIGSAESVAQGRAANRYPPELKTFDRAGRRIDEVEFHPAYHDLMRKGLEAGYSSLAWTTGQAGGHVAHAAMVYLLTQVEPGSCCPMTMTYAAIPALASSPELSARWRPGLLSARYDPASLPAAEKAGLTIGMAMTEKQGGSDLRANQTRAERDGAGYRLTGHKWFCSAPMSDAFLALAQTNEGLTCFLVPRWQPDGTRNAIQLMRLKDKLGNRANASAEIEYHGAWAELLGEPGRGVSTIIEMVHHTRLDTAMAPAGLMRRALSEAAYWTRNRMAFSAPLVDQPLMQAVLADLTLDWLGAFAIGLRVAQAFDSASDSERAFARLAVALAKYWSNKRCPGFVVEAMECVGGSGYVEDGPMPWLYREAPLNAIWEGSGNIVCLDVLRTIRKQPEALDALAAELTLARGTDRAFDAALDATLSRYASGVADAEARQFTERLALLLQASLLLRHGDQLAASAFIRTRLDGDWGRTYGTLPEGIDAARLVAMI</sequence>
<evidence type="ECO:0000256" key="5">
    <source>
        <dbReference type="RuleBase" id="RU362125"/>
    </source>
</evidence>
<feature type="domain" description="Acyl-CoA dehydrogenase/oxidase C-terminal" evidence="6">
    <location>
        <begin position="287"/>
        <end position="439"/>
    </location>
</feature>
<dbReference type="EMBL" id="JALAZD010000001">
    <property type="protein sequence ID" value="MCI0125662.1"/>
    <property type="molecule type" value="Genomic_DNA"/>
</dbReference>
<dbReference type="Proteomes" id="UP001156140">
    <property type="component" value="Unassembled WGS sequence"/>
</dbReference>
<keyword evidence="10" id="KW-1185">Reference proteome</keyword>
<dbReference type="PANTHER" id="PTHR42707:SF3">
    <property type="entry name" value="ACYL-COA DEHYDROGENASE AIDB-RELATED"/>
    <property type="match status" value="1"/>
</dbReference>
<feature type="domain" description="Adaptive response protein AidB N-terminal" evidence="8">
    <location>
        <begin position="16"/>
        <end position="170"/>
    </location>
</feature>
<evidence type="ECO:0000256" key="2">
    <source>
        <dbReference type="ARBA" id="ARBA00009347"/>
    </source>
</evidence>
<evidence type="ECO:0000256" key="4">
    <source>
        <dbReference type="ARBA" id="ARBA00022827"/>
    </source>
</evidence>
<comment type="cofactor">
    <cofactor evidence="1 5">
        <name>FAD</name>
        <dbReference type="ChEBI" id="CHEBI:57692"/>
    </cofactor>
</comment>
<proteinExistence type="inferred from homology"/>
<accession>A0AA41QIX3</accession>
<keyword evidence="5" id="KW-0560">Oxidoreductase</keyword>
<dbReference type="PANTHER" id="PTHR42707">
    <property type="entry name" value="ACYL-COA DEHYDROGENASE"/>
    <property type="match status" value="1"/>
</dbReference>
<reference evidence="9" key="1">
    <citation type="submission" date="2022-03" db="EMBL/GenBank/DDBJ databases">
        <title>The complete genome sequence of a Methyloterrigena soli.</title>
        <authorList>
            <person name="Zi Z."/>
        </authorList>
    </citation>
    <scope>NUCLEOTIDE SEQUENCE</scope>
    <source>
        <strain evidence="9">M48</strain>
    </source>
</reference>
<dbReference type="PROSITE" id="PS00072">
    <property type="entry name" value="ACYL_COA_DH_1"/>
    <property type="match status" value="1"/>
</dbReference>
<dbReference type="Pfam" id="PF02770">
    <property type="entry name" value="Acyl-CoA_dh_M"/>
    <property type="match status" value="1"/>
</dbReference>
<dbReference type="SUPFAM" id="SSF56645">
    <property type="entry name" value="Acyl-CoA dehydrogenase NM domain-like"/>
    <property type="match status" value="1"/>
</dbReference>
<feature type="domain" description="Acyl-CoA oxidase/dehydrogenase middle" evidence="7">
    <location>
        <begin position="184"/>
        <end position="275"/>
    </location>
</feature>
<organism evidence="9 10">
    <name type="scientific">Paradevosia shaoguanensis</name>
    <dbReference type="NCBI Taxonomy" id="1335043"/>
    <lineage>
        <taxon>Bacteria</taxon>
        <taxon>Pseudomonadati</taxon>
        <taxon>Pseudomonadota</taxon>
        <taxon>Alphaproteobacteria</taxon>
        <taxon>Hyphomicrobiales</taxon>
        <taxon>Devosiaceae</taxon>
        <taxon>Paradevosia</taxon>
    </lineage>
</organism>
<evidence type="ECO:0000313" key="9">
    <source>
        <dbReference type="EMBL" id="MCI0125662.1"/>
    </source>
</evidence>
<dbReference type="InterPro" id="IPR006091">
    <property type="entry name" value="Acyl-CoA_Oxase/DH_mid-dom"/>
</dbReference>
<dbReference type="InterPro" id="IPR052904">
    <property type="entry name" value="Acyl-CoA_dehydrogenase-like"/>
</dbReference>
<dbReference type="InterPro" id="IPR009100">
    <property type="entry name" value="AcylCoA_DH/oxidase_NM_dom_sf"/>
</dbReference>
<evidence type="ECO:0000259" key="7">
    <source>
        <dbReference type="Pfam" id="PF02770"/>
    </source>
</evidence>
<dbReference type="Pfam" id="PF00441">
    <property type="entry name" value="Acyl-CoA_dh_1"/>
    <property type="match status" value="1"/>
</dbReference>
<dbReference type="Gene3D" id="2.40.110.20">
    <property type="match status" value="1"/>
</dbReference>
<dbReference type="InterPro" id="IPR041504">
    <property type="entry name" value="AidB_N"/>
</dbReference>
<evidence type="ECO:0000256" key="3">
    <source>
        <dbReference type="ARBA" id="ARBA00022630"/>
    </source>
</evidence>
<dbReference type="Gene3D" id="6.10.250.600">
    <property type="match status" value="1"/>
</dbReference>
<keyword evidence="3 5" id="KW-0285">Flavoprotein</keyword>
<protein>
    <submittedName>
        <fullName evidence="9">Acyl-CoA dehydrogenase family protein</fullName>
    </submittedName>
</protein>
<evidence type="ECO:0000259" key="6">
    <source>
        <dbReference type="Pfam" id="PF00441"/>
    </source>
</evidence>
<dbReference type="InterPro" id="IPR009075">
    <property type="entry name" value="AcylCo_DH/oxidase_C"/>
</dbReference>
<evidence type="ECO:0000259" key="8">
    <source>
        <dbReference type="Pfam" id="PF18158"/>
    </source>
</evidence>
<evidence type="ECO:0000256" key="1">
    <source>
        <dbReference type="ARBA" id="ARBA00001974"/>
    </source>
</evidence>
<dbReference type="Pfam" id="PF18158">
    <property type="entry name" value="AidB_N"/>
    <property type="match status" value="1"/>
</dbReference>
<dbReference type="GO" id="GO:0003995">
    <property type="term" value="F:acyl-CoA dehydrogenase activity"/>
    <property type="evidence" value="ECO:0007669"/>
    <property type="project" value="InterPro"/>
</dbReference>
<keyword evidence="4 5" id="KW-0274">FAD</keyword>
<dbReference type="AlphaFoldDB" id="A0AA41QIX3"/>
<dbReference type="RefSeq" id="WP_281734826.1">
    <property type="nucleotide sequence ID" value="NZ_JAKETQ010000001.1"/>
</dbReference>
<comment type="similarity">
    <text evidence="2 5">Belongs to the acyl-CoA dehydrogenase family.</text>
</comment>
<evidence type="ECO:0000313" key="10">
    <source>
        <dbReference type="Proteomes" id="UP001156140"/>
    </source>
</evidence>
<dbReference type="SUPFAM" id="SSF47203">
    <property type="entry name" value="Acyl-CoA dehydrogenase C-terminal domain-like"/>
    <property type="match status" value="1"/>
</dbReference>
<dbReference type="InterPro" id="IPR006089">
    <property type="entry name" value="Acyl-CoA_DH_CS"/>
</dbReference>
<dbReference type="InterPro" id="IPR036250">
    <property type="entry name" value="AcylCo_DH-like_C"/>
</dbReference>
<gene>
    <name evidence="9" type="ORF">ML536_02360</name>
</gene>
<comment type="caution">
    <text evidence="9">The sequence shown here is derived from an EMBL/GenBank/DDBJ whole genome shotgun (WGS) entry which is preliminary data.</text>
</comment>
<name>A0AA41QIX3_9HYPH</name>
<dbReference type="Gene3D" id="1.20.140.10">
    <property type="entry name" value="Butyryl-CoA Dehydrogenase, subunit A, domain 3"/>
    <property type="match status" value="1"/>
</dbReference>